<dbReference type="AlphaFoldDB" id="A0A820LHQ9"/>
<organism evidence="1 2">
    <name type="scientific">Rotaria sordida</name>
    <dbReference type="NCBI Taxonomy" id="392033"/>
    <lineage>
        <taxon>Eukaryota</taxon>
        <taxon>Metazoa</taxon>
        <taxon>Spiralia</taxon>
        <taxon>Gnathifera</taxon>
        <taxon>Rotifera</taxon>
        <taxon>Eurotatoria</taxon>
        <taxon>Bdelloidea</taxon>
        <taxon>Philodinida</taxon>
        <taxon>Philodinidae</taxon>
        <taxon>Rotaria</taxon>
    </lineage>
</organism>
<proteinExistence type="predicted"/>
<comment type="caution">
    <text evidence="1">The sequence shown here is derived from an EMBL/GenBank/DDBJ whole genome shotgun (WGS) entry which is preliminary data.</text>
</comment>
<accession>A0A820LHQ9</accession>
<feature type="non-terminal residue" evidence="1">
    <location>
        <position position="1"/>
    </location>
</feature>
<name>A0A820LHQ9_9BILA</name>
<protein>
    <submittedName>
        <fullName evidence="1">Uncharacterized protein</fullName>
    </submittedName>
</protein>
<gene>
    <name evidence="1" type="ORF">JBS370_LOCUS42128</name>
</gene>
<evidence type="ECO:0000313" key="1">
    <source>
        <dbReference type="EMBL" id="CAF4357487.1"/>
    </source>
</evidence>
<sequence length="59" mass="7111">RYMNLVNKYYDIDGTIRTNKNENETNKWKLDSRYWTDPLSTPLPNVTNLKIYCKLIGRE</sequence>
<dbReference type="Proteomes" id="UP000663836">
    <property type="component" value="Unassembled WGS sequence"/>
</dbReference>
<evidence type="ECO:0000313" key="2">
    <source>
        <dbReference type="Proteomes" id="UP000663836"/>
    </source>
</evidence>
<reference evidence="1" key="1">
    <citation type="submission" date="2021-02" db="EMBL/GenBank/DDBJ databases">
        <authorList>
            <person name="Nowell W R."/>
        </authorList>
    </citation>
    <scope>NUCLEOTIDE SEQUENCE</scope>
</reference>
<dbReference type="EMBL" id="CAJOBD010052963">
    <property type="protein sequence ID" value="CAF4357487.1"/>
    <property type="molecule type" value="Genomic_DNA"/>
</dbReference>